<dbReference type="InterPro" id="IPR049030">
    <property type="entry name" value="AI2M-like_HNH"/>
</dbReference>
<evidence type="ECO:0000259" key="1">
    <source>
        <dbReference type="PROSITE" id="PS50878"/>
    </source>
</evidence>
<sequence length="605" mass="71902">MRNPNEVLNSLRTMASNTDYKFKRLYRNLYNPEFYYMAYSKIYAKEGNMTKGTDGKNIDGMSIERINTLIDKIKHETYNPYPARRVYREKANGGKRPLGIPSMDDKIIQEIIRSILESTHESTFSDDSHGFRPKKSCHTALTQIQKTYRGVRWFVEGDIKGFFDNINHHTLINILKRRINDEKFIRLIWKFLRAGYLEEWTYNNTFSGTPQGGIISPILSNIYLNELDKFMKIYKQQFDKGSTRKTNRDYGYLSEKKYRLRKKHKEQWGQMPEEEKREVKLQWNKLHKEQLSIHSKEPMDENYKRIVYTRYADDFLIGIIGSKEDAIQVKENLTIFLKETLKLELSQEKTLITHSEKLVQFLSYDITISREEATAKTTHRRTKRLFSYTPKLYVPKSKWIKNLFQKDALTIDKNTGTWKPKHRTYLKDNDDLEILSIYNAEIRGLYEYYKLANNVSVINKYKYIMEYSMYKTFASKYKKSVKKILNKYKTNGKFGIRYKTKNGEKIRYLYDQGFQRQKSIDTNIEVDILPNTLKMSGRTSLIERLLAEECEVCGKKNQAIEMHHIRKLKDLKGKKMWEQMMIARKRKTMALCHQCHVDLHSGKLD</sequence>
<dbReference type="GO" id="GO:0006397">
    <property type="term" value="P:mRNA processing"/>
    <property type="evidence" value="ECO:0007669"/>
    <property type="project" value="InterPro"/>
</dbReference>
<dbReference type="InterPro" id="IPR024937">
    <property type="entry name" value="Domain_X"/>
</dbReference>
<protein>
    <recommendedName>
        <fullName evidence="1">Reverse transcriptase domain-containing protein</fullName>
    </recommendedName>
</protein>
<dbReference type="Pfam" id="PF01348">
    <property type="entry name" value="Intron_maturas2"/>
    <property type="match status" value="1"/>
</dbReference>
<comment type="caution">
    <text evidence="2">The sequence shown here is derived from an EMBL/GenBank/DDBJ whole genome shotgun (WGS) entry which is preliminary data.</text>
</comment>
<dbReference type="AlphaFoldDB" id="A0A0G8ETR9"/>
<name>A0A0G8ETR9_BACCE</name>
<reference evidence="2 3" key="1">
    <citation type="submission" date="2015-04" db="EMBL/GenBank/DDBJ databases">
        <title>Draft Genome Sequences of Eight Spore-Forming Food Isolates of Bacillus cereus Genome sequencing.</title>
        <authorList>
            <person name="Krawcyk A.O."/>
            <person name="de Jong A."/>
            <person name="Eijlander R.T."/>
            <person name="Berendsen E.M."/>
            <person name="Holsappel S."/>
            <person name="Wells-Bennik M."/>
            <person name="Kuipers O.P."/>
        </authorList>
    </citation>
    <scope>NUCLEOTIDE SEQUENCE [LARGE SCALE GENOMIC DNA]</scope>
    <source>
        <strain evidence="2 3">B4077</strain>
    </source>
</reference>
<dbReference type="InterPro" id="IPR043502">
    <property type="entry name" value="DNA/RNA_pol_sf"/>
</dbReference>
<evidence type="ECO:0000313" key="2">
    <source>
        <dbReference type="EMBL" id="KLA27674.1"/>
    </source>
</evidence>
<dbReference type="InterPro" id="IPR000477">
    <property type="entry name" value="RT_dom"/>
</dbReference>
<dbReference type="SUPFAM" id="SSF56672">
    <property type="entry name" value="DNA/RNA polymerases"/>
    <property type="match status" value="1"/>
</dbReference>
<gene>
    <name evidence="2" type="ORF">B4077_5989</name>
</gene>
<dbReference type="Pfam" id="PF00078">
    <property type="entry name" value="RVT_1"/>
    <property type="match status" value="1"/>
</dbReference>
<accession>A0A0G8ETR9</accession>
<organism evidence="2 3">
    <name type="scientific">Bacillus cereus</name>
    <dbReference type="NCBI Taxonomy" id="1396"/>
    <lineage>
        <taxon>Bacteria</taxon>
        <taxon>Bacillati</taxon>
        <taxon>Bacillota</taxon>
        <taxon>Bacilli</taxon>
        <taxon>Bacillales</taxon>
        <taxon>Bacillaceae</taxon>
        <taxon>Bacillus</taxon>
        <taxon>Bacillus cereus group</taxon>
    </lineage>
</organism>
<feature type="domain" description="Reverse transcriptase" evidence="1">
    <location>
        <begin position="67"/>
        <end position="366"/>
    </location>
</feature>
<dbReference type="EMBL" id="LCYI01000031">
    <property type="protein sequence ID" value="KLA27674.1"/>
    <property type="molecule type" value="Genomic_DNA"/>
</dbReference>
<evidence type="ECO:0000313" key="3">
    <source>
        <dbReference type="Proteomes" id="UP000035214"/>
    </source>
</evidence>
<dbReference type="PANTHER" id="PTHR34047">
    <property type="entry name" value="NUCLEAR INTRON MATURASE 1, MITOCHONDRIAL-RELATED"/>
    <property type="match status" value="1"/>
</dbReference>
<dbReference type="InterPro" id="IPR051083">
    <property type="entry name" value="GrpII_Intron_Splice-Mob/Def"/>
</dbReference>
<dbReference type="PROSITE" id="PS50878">
    <property type="entry name" value="RT_POL"/>
    <property type="match status" value="1"/>
</dbReference>
<dbReference type="Pfam" id="PF21368">
    <property type="entry name" value="AI2M-like_HNH"/>
    <property type="match status" value="1"/>
</dbReference>
<dbReference type="PANTHER" id="PTHR34047:SF8">
    <property type="entry name" value="PROTEIN YKFC"/>
    <property type="match status" value="1"/>
</dbReference>
<proteinExistence type="predicted"/>
<dbReference type="PATRIC" id="fig|1396.428.peg.5339"/>
<dbReference type="RefSeq" id="WP_046955655.1">
    <property type="nucleotide sequence ID" value="NZ_CP162625.1"/>
</dbReference>
<dbReference type="CDD" id="cd01651">
    <property type="entry name" value="RT_G2_intron"/>
    <property type="match status" value="1"/>
</dbReference>
<dbReference type="Proteomes" id="UP000035214">
    <property type="component" value="Unassembled WGS sequence"/>
</dbReference>